<proteinExistence type="predicted"/>
<evidence type="ECO:0000313" key="2">
    <source>
        <dbReference type="EMBL" id="MFC0222691.1"/>
    </source>
</evidence>
<dbReference type="EMBL" id="JBHLXH010000001">
    <property type="protein sequence ID" value="MFC0222691.1"/>
    <property type="molecule type" value="Genomic_DNA"/>
</dbReference>
<evidence type="ECO:0000313" key="3">
    <source>
        <dbReference type="Proteomes" id="UP001589698"/>
    </source>
</evidence>
<comment type="caution">
    <text evidence="2">The sequence shown here is derived from an EMBL/GenBank/DDBJ whole genome shotgun (WGS) entry which is preliminary data.</text>
</comment>
<feature type="compositionally biased region" description="Basic and acidic residues" evidence="1">
    <location>
        <begin position="7"/>
        <end position="18"/>
    </location>
</feature>
<feature type="compositionally biased region" description="Basic and acidic residues" evidence="1">
    <location>
        <begin position="91"/>
        <end position="100"/>
    </location>
</feature>
<dbReference type="Proteomes" id="UP001589698">
    <property type="component" value="Unassembled WGS sequence"/>
</dbReference>
<keyword evidence="3" id="KW-1185">Reference proteome</keyword>
<dbReference type="RefSeq" id="WP_378518348.1">
    <property type="nucleotide sequence ID" value="NZ_CBCSDI010000078.1"/>
</dbReference>
<accession>A0ABV6E151</accession>
<feature type="region of interest" description="Disordered" evidence="1">
    <location>
        <begin position="1"/>
        <end position="100"/>
    </location>
</feature>
<gene>
    <name evidence="2" type="ORF">ACFFJG_09365</name>
</gene>
<reference evidence="2 3" key="1">
    <citation type="submission" date="2024-09" db="EMBL/GenBank/DDBJ databases">
        <authorList>
            <person name="Sun Q."/>
            <person name="Mori K."/>
        </authorList>
    </citation>
    <scope>NUCLEOTIDE SEQUENCE [LARGE SCALE GENOMIC DNA]</scope>
    <source>
        <strain evidence="2 3">CCM 8654</strain>
    </source>
</reference>
<name>A0ABV6E151_9ACTN</name>
<sequence>MSNPDETTDKPATEERRGTPNSDGPEGAAGGMGSSSERVGHAGPGQVATDGLRDTSRQSAPDDAPPEQSEGGDEPNPEGRAPKAGYPSLDPRSEDKPYEP</sequence>
<evidence type="ECO:0000256" key="1">
    <source>
        <dbReference type="SAM" id="MobiDB-lite"/>
    </source>
</evidence>
<protein>
    <submittedName>
        <fullName evidence="2">Uncharacterized protein</fullName>
    </submittedName>
</protein>
<organism evidence="2 3">
    <name type="scientific">Nocardioides zeicaulis</name>
    <dbReference type="NCBI Taxonomy" id="1776857"/>
    <lineage>
        <taxon>Bacteria</taxon>
        <taxon>Bacillati</taxon>
        <taxon>Actinomycetota</taxon>
        <taxon>Actinomycetes</taxon>
        <taxon>Propionibacteriales</taxon>
        <taxon>Nocardioidaceae</taxon>
        <taxon>Nocardioides</taxon>
    </lineage>
</organism>